<keyword evidence="2" id="KW-1185">Reference proteome</keyword>
<reference evidence="1" key="1">
    <citation type="submission" date="2022-06" db="EMBL/GenBank/DDBJ databases">
        <title>Isolation, identification and characterization of iprodione-degrading strains in Lhasa, Tibet.</title>
        <authorList>
            <person name="Pan H."/>
        </authorList>
    </citation>
    <scope>NUCLEOTIDE SEQUENCE</scope>
    <source>
        <strain evidence="1">Y-23</strain>
    </source>
</reference>
<dbReference type="RefSeq" id="WP_252223006.1">
    <property type="nucleotide sequence ID" value="NZ_CP098732.1"/>
</dbReference>
<dbReference type="KEGG" id="atz:M5E07_06030"/>
<evidence type="ECO:0000313" key="1">
    <source>
        <dbReference type="EMBL" id="USE84356.1"/>
    </source>
</evidence>
<dbReference type="EMBL" id="CP098732">
    <property type="protein sequence ID" value="USE84356.1"/>
    <property type="molecule type" value="Genomic_DNA"/>
</dbReference>
<dbReference type="Proteomes" id="UP001056716">
    <property type="component" value="Chromosome"/>
</dbReference>
<sequence length="59" mass="6818">MAYFAVFDIETGRIENLVECPEFLANSIHLEANQDMIQVESQVSATQYHVVNRELYKLV</sequence>
<protein>
    <submittedName>
        <fullName evidence="1">Uncharacterized protein</fullName>
    </submittedName>
</protein>
<evidence type="ECO:0000313" key="2">
    <source>
        <dbReference type="Proteomes" id="UP001056716"/>
    </source>
</evidence>
<gene>
    <name evidence="1" type="ORF">M5E07_06030</name>
</gene>
<proteinExistence type="predicted"/>
<organism evidence="1 2">
    <name type="scientific">Acinetobacter tibetensis</name>
    <dbReference type="NCBI Taxonomy" id="2943497"/>
    <lineage>
        <taxon>Bacteria</taxon>
        <taxon>Pseudomonadati</taxon>
        <taxon>Pseudomonadota</taxon>
        <taxon>Gammaproteobacteria</taxon>
        <taxon>Moraxellales</taxon>
        <taxon>Moraxellaceae</taxon>
        <taxon>Acinetobacter</taxon>
    </lineage>
</organism>
<dbReference type="AlphaFoldDB" id="A0AAE9LTM6"/>
<accession>A0AAE9LTM6</accession>
<name>A0AAE9LTM6_9GAMM</name>